<dbReference type="InterPro" id="IPR035985">
    <property type="entry name" value="Ubiquitin-activating_enz"/>
</dbReference>
<evidence type="ECO:0000256" key="1">
    <source>
        <dbReference type="SAM" id="Phobius"/>
    </source>
</evidence>
<dbReference type="Gene3D" id="3.40.50.720">
    <property type="entry name" value="NAD(P)-binding Rossmann-like Domain"/>
    <property type="match status" value="1"/>
</dbReference>
<feature type="transmembrane region" description="Helical" evidence="1">
    <location>
        <begin position="197"/>
        <end position="219"/>
    </location>
</feature>
<dbReference type="PANTHER" id="PTHR43267:SF1">
    <property type="entry name" value="TRNA THREONYLCARBAMOYLADENOSINE DEHYDRATASE"/>
    <property type="match status" value="1"/>
</dbReference>
<feature type="domain" description="THIF-type NAD/FAD binding fold" evidence="2">
    <location>
        <begin position="3"/>
        <end position="149"/>
    </location>
</feature>
<protein>
    <recommendedName>
        <fullName evidence="2">THIF-type NAD/FAD binding fold domain-containing protein</fullName>
    </recommendedName>
</protein>
<dbReference type="GO" id="GO:0008641">
    <property type="term" value="F:ubiquitin-like modifier activating enzyme activity"/>
    <property type="evidence" value="ECO:0007669"/>
    <property type="project" value="InterPro"/>
</dbReference>
<dbReference type="Pfam" id="PF00899">
    <property type="entry name" value="ThiF"/>
    <property type="match status" value="1"/>
</dbReference>
<dbReference type="EMBL" id="VSSQ01035781">
    <property type="protein sequence ID" value="MPM88100.1"/>
    <property type="molecule type" value="Genomic_DNA"/>
</dbReference>
<keyword evidence="1" id="KW-0472">Membrane</keyword>
<evidence type="ECO:0000259" key="2">
    <source>
        <dbReference type="Pfam" id="PF00899"/>
    </source>
</evidence>
<dbReference type="AlphaFoldDB" id="A0A645DF41"/>
<dbReference type="PANTHER" id="PTHR43267">
    <property type="entry name" value="TRNA THREONYLCARBAMOYLADENOSINE DEHYDRATASE"/>
    <property type="match status" value="1"/>
</dbReference>
<dbReference type="InterPro" id="IPR045886">
    <property type="entry name" value="ThiF/MoeB/HesA"/>
</dbReference>
<gene>
    <name evidence="3" type="ORF">SDC9_135201</name>
</gene>
<comment type="caution">
    <text evidence="3">The sequence shown here is derived from an EMBL/GenBank/DDBJ whole genome shotgun (WGS) entry which is preliminary data.</text>
</comment>
<dbReference type="GO" id="GO:0061504">
    <property type="term" value="P:cyclic threonylcarbamoyladenosine biosynthetic process"/>
    <property type="evidence" value="ECO:0007669"/>
    <property type="project" value="TreeGrafter"/>
</dbReference>
<feature type="transmembrane region" description="Helical" evidence="1">
    <location>
        <begin position="17"/>
        <end position="38"/>
    </location>
</feature>
<dbReference type="GO" id="GO:0061503">
    <property type="term" value="F:tRNA threonylcarbamoyladenosine dehydratase"/>
    <property type="evidence" value="ECO:0007669"/>
    <property type="project" value="TreeGrafter"/>
</dbReference>
<dbReference type="InterPro" id="IPR000594">
    <property type="entry name" value="ThiF_NAD_FAD-bd"/>
</dbReference>
<reference evidence="3" key="1">
    <citation type="submission" date="2019-08" db="EMBL/GenBank/DDBJ databases">
        <authorList>
            <person name="Kucharzyk K."/>
            <person name="Murdoch R.W."/>
            <person name="Higgins S."/>
            <person name="Loffler F."/>
        </authorList>
    </citation>
    <scope>NUCLEOTIDE SEQUENCE</scope>
</reference>
<evidence type="ECO:0000313" key="3">
    <source>
        <dbReference type="EMBL" id="MPM88100.1"/>
    </source>
</evidence>
<name>A0A645DF41_9ZZZZ</name>
<organism evidence="3">
    <name type="scientific">bioreactor metagenome</name>
    <dbReference type="NCBI Taxonomy" id="1076179"/>
    <lineage>
        <taxon>unclassified sequences</taxon>
        <taxon>metagenomes</taxon>
        <taxon>ecological metagenomes</taxon>
    </lineage>
</organism>
<accession>A0A645DF41</accession>
<sequence length="227" mass="25419">MGLIGQDNVNYFRTKKIAIIGLGGVGGTALVSLIRSGFLRFFIVDSDRVDLSNLNRQILYSQEDVGLRKVDVASHFLGALTDGAEVSFSHEHVSLDNVEKLLDKEKVDFIVDAIDDIQGKIALIKYSLEKNIPIIVSSGMGNRIDPRKVDIVPLHKTEYDPLARKLRYECRNANLNIKKVMTVCSSEKPLLTSKRPFSMMMVPSSAGLTICYYIVNYFLKKKDEGEM</sequence>
<keyword evidence="1" id="KW-0812">Transmembrane</keyword>
<proteinExistence type="predicted"/>
<dbReference type="SUPFAM" id="SSF69572">
    <property type="entry name" value="Activating enzymes of the ubiquitin-like proteins"/>
    <property type="match status" value="1"/>
</dbReference>
<keyword evidence="1" id="KW-1133">Transmembrane helix</keyword>